<dbReference type="AlphaFoldDB" id="A0A1I3UNA6"/>
<proteinExistence type="predicted"/>
<evidence type="ECO:0000313" key="2">
    <source>
        <dbReference type="EMBL" id="SFJ84405.1"/>
    </source>
</evidence>
<dbReference type="Proteomes" id="UP000199025">
    <property type="component" value="Unassembled WGS sequence"/>
</dbReference>
<evidence type="ECO:0000313" key="3">
    <source>
        <dbReference type="Proteomes" id="UP000199025"/>
    </source>
</evidence>
<protein>
    <submittedName>
        <fullName evidence="2">Uncharacterized protein</fullName>
    </submittedName>
</protein>
<feature type="region of interest" description="Disordered" evidence="1">
    <location>
        <begin position="63"/>
        <end position="125"/>
    </location>
</feature>
<name>A0A1I3UNA6_9PSEU</name>
<dbReference type="RefSeq" id="WP_091508778.1">
    <property type="nucleotide sequence ID" value="NZ_CBDQZW010000008.1"/>
</dbReference>
<accession>A0A1I3UNA6</accession>
<gene>
    <name evidence="2" type="ORF">SAMN05421835_109151</name>
</gene>
<organism evidence="2 3">
    <name type="scientific">Amycolatopsis sacchari</name>
    <dbReference type="NCBI Taxonomy" id="115433"/>
    <lineage>
        <taxon>Bacteria</taxon>
        <taxon>Bacillati</taxon>
        <taxon>Actinomycetota</taxon>
        <taxon>Actinomycetes</taxon>
        <taxon>Pseudonocardiales</taxon>
        <taxon>Pseudonocardiaceae</taxon>
        <taxon>Amycolatopsis</taxon>
    </lineage>
</organism>
<reference evidence="2 3" key="1">
    <citation type="submission" date="2016-10" db="EMBL/GenBank/DDBJ databases">
        <authorList>
            <person name="de Groot N.N."/>
        </authorList>
    </citation>
    <scope>NUCLEOTIDE SEQUENCE [LARGE SCALE GENOMIC DNA]</scope>
    <source>
        <strain evidence="2 3">DSM 44468</strain>
    </source>
</reference>
<keyword evidence="3" id="KW-1185">Reference proteome</keyword>
<dbReference type="OrthoDB" id="324838at2"/>
<dbReference type="EMBL" id="FORP01000009">
    <property type="protein sequence ID" value="SFJ84405.1"/>
    <property type="molecule type" value="Genomic_DNA"/>
</dbReference>
<evidence type="ECO:0000256" key="1">
    <source>
        <dbReference type="SAM" id="MobiDB-lite"/>
    </source>
</evidence>
<feature type="compositionally biased region" description="Polar residues" evidence="1">
    <location>
        <begin position="94"/>
        <end position="108"/>
    </location>
</feature>
<dbReference type="STRING" id="115433.SAMN05421835_109151"/>
<sequence>MDLRASFTVPLSASLTLPAGGEAVNEPIPFPTTGGGSGNLVVSLHLPTAVTLTPVHAKADTVYPANGNSTTDAAGAPDPGCDDQRTRVDRLPGTQGSNPPGSVVNISRSGLPAQDDRPLADGSGTTAADVAETVENEDSLARSTEARLIGQEPQPSMNRALRTTLVEAAAPVSPTSTPHAF</sequence>